<dbReference type="AlphaFoldDB" id="A0A0E9XQY0"/>
<protein>
    <submittedName>
        <fullName evidence="1">Uncharacterized protein</fullName>
    </submittedName>
</protein>
<dbReference type="EMBL" id="GBXM01004469">
    <property type="protein sequence ID" value="JAI04109.1"/>
    <property type="molecule type" value="Transcribed_RNA"/>
</dbReference>
<organism evidence="1">
    <name type="scientific">Anguilla anguilla</name>
    <name type="common">European freshwater eel</name>
    <name type="synonym">Muraena anguilla</name>
    <dbReference type="NCBI Taxonomy" id="7936"/>
    <lineage>
        <taxon>Eukaryota</taxon>
        <taxon>Metazoa</taxon>
        <taxon>Chordata</taxon>
        <taxon>Craniata</taxon>
        <taxon>Vertebrata</taxon>
        <taxon>Euteleostomi</taxon>
        <taxon>Actinopterygii</taxon>
        <taxon>Neopterygii</taxon>
        <taxon>Teleostei</taxon>
        <taxon>Anguilliformes</taxon>
        <taxon>Anguillidae</taxon>
        <taxon>Anguilla</taxon>
    </lineage>
</organism>
<sequence length="29" mass="3366">MMPFAKKFVQTKWCLGSTMEVSRPMNLGF</sequence>
<reference evidence="1" key="2">
    <citation type="journal article" date="2015" name="Fish Shellfish Immunol.">
        <title>Early steps in the European eel (Anguilla anguilla)-Vibrio vulnificus interaction in the gills: Role of the RtxA13 toxin.</title>
        <authorList>
            <person name="Callol A."/>
            <person name="Pajuelo D."/>
            <person name="Ebbesson L."/>
            <person name="Teles M."/>
            <person name="MacKenzie S."/>
            <person name="Amaro C."/>
        </authorList>
    </citation>
    <scope>NUCLEOTIDE SEQUENCE</scope>
</reference>
<reference evidence="1" key="1">
    <citation type="submission" date="2014-11" db="EMBL/GenBank/DDBJ databases">
        <authorList>
            <person name="Amaro Gonzalez C."/>
        </authorList>
    </citation>
    <scope>NUCLEOTIDE SEQUENCE</scope>
</reference>
<proteinExistence type="predicted"/>
<name>A0A0E9XQY0_ANGAN</name>
<accession>A0A0E9XQY0</accession>
<evidence type="ECO:0000313" key="1">
    <source>
        <dbReference type="EMBL" id="JAI04109.1"/>
    </source>
</evidence>